<proteinExistence type="predicted"/>
<evidence type="ECO:0000313" key="2">
    <source>
        <dbReference type="EMBL" id="MCH4563362.1"/>
    </source>
</evidence>
<keyword evidence="1" id="KW-0472">Membrane</keyword>
<evidence type="ECO:0000313" key="3">
    <source>
        <dbReference type="Proteomes" id="UP001202117"/>
    </source>
</evidence>
<comment type="caution">
    <text evidence="2">The sequence shown here is derived from an EMBL/GenBank/DDBJ whole genome shotgun (WGS) entry which is preliminary data.</text>
</comment>
<accession>A0ABS9RU36</accession>
<dbReference type="RefSeq" id="WP_240568071.1">
    <property type="nucleotide sequence ID" value="NZ_JAKVPY010000009.1"/>
</dbReference>
<evidence type="ECO:0000256" key="1">
    <source>
        <dbReference type="SAM" id="Phobius"/>
    </source>
</evidence>
<dbReference type="Proteomes" id="UP001202117">
    <property type="component" value="Unassembled WGS sequence"/>
</dbReference>
<sequence length="91" mass="10794">MKSILESRVSDPKLPDVWQMIFEQTPAVLRWALGILTLGIFSLAGLLYRWHRDDLRAVHRRIDRLEQTMHERHEESNRLLFQIARNTSKGE</sequence>
<feature type="transmembrane region" description="Helical" evidence="1">
    <location>
        <begin position="28"/>
        <end position="50"/>
    </location>
</feature>
<reference evidence="2 3" key="1">
    <citation type="submission" date="2022-02" db="EMBL/GenBank/DDBJ databases">
        <title>Halomonas fukangensis sp. nov., a halophilic bacterium isolated from a bulk soil of Kalidium foliatum at Fukang.</title>
        <authorList>
            <person name="Huang Y."/>
        </authorList>
    </citation>
    <scope>NUCLEOTIDE SEQUENCE [LARGE SCALE GENOMIC DNA]</scope>
    <source>
        <strain evidence="2 3">EGI 63088</strain>
    </source>
</reference>
<gene>
    <name evidence="2" type="ORF">MKP05_09490</name>
</gene>
<name>A0ABS9RU36_9GAMM</name>
<keyword evidence="3" id="KW-1185">Reference proteome</keyword>
<organism evidence="2 3">
    <name type="scientific">Halomonas flagellata</name>
    <dbReference type="NCBI Taxonomy" id="2920385"/>
    <lineage>
        <taxon>Bacteria</taxon>
        <taxon>Pseudomonadati</taxon>
        <taxon>Pseudomonadota</taxon>
        <taxon>Gammaproteobacteria</taxon>
        <taxon>Oceanospirillales</taxon>
        <taxon>Halomonadaceae</taxon>
        <taxon>Halomonas</taxon>
    </lineage>
</organism>
<keyword evidence="1" id="KW-1133">Transmembrane helix</keyword>
<dbReference type="EMBL" id="JAKVPY010000009">
    <property type="protein sequence ID" value="MCH4563362.1"/>
    <property type="molecule type" value="Genomic_DNA"/>
</dbReference>
<keyword evidence="1" id="KW-0812">Transmembrane</keyword>
<protein>
    <submittedName>
        <fullName evidence="2">Uncharacterized protein</fullName>
    </submittedName>
</protein>